<evidence type="ECO:0000313" key="1">
    <source>
        <dbReference type="EMBL" id="MFC7366446.1"/>
    </source>
</evidence>
<keyword evidence="2" id="KW-1185">Reference proteome</keyword>
<reference evidence="2" key="1">
    <citation type="journal article" date="2019" name="Int. J. Syst. Evol. Microbiol.">
        <title>The Global Catalogue of Microorganisms (GCM) 10K type strain sequencing project: providing services to taxonomists for standard genome sequencing and annotation.</title>
        <authorList>
            <consortium name="The Broad Institute Genomics Platform"/>
            <consortium name="The Broad Institute Genome Sequencing Center for Infectious Disease"/>
            <person name="Wu L."/>
            <person name="Ma J."/>
        </authorList>
    </citation>
    <scope>NUCLEOTIDE SEQUENCE [LARGE SCALE GENOMIC DNA]</scope>
    <source>
        <strain evidence="2">JCM 4738</strain>
    </source>
</reference>
<sequence>MAILKYRSNCRFHYTNGTVIFTSESRRFSIRASEDMYLEIHRMLGELADGADQREINGRYPHFTKLISLLEEQKLIYEIDGQLLKQHRDKAYFRMVETEAGNVEKALQEISGAKITVSSDFFAGAALSDQLFENGLAIGMTGKIPENDVTVLSGGQSRAINVAVSPEGGVAVAGSPRAVIRHLGIAKAGNGKVSAELIAPFLFYSVILAIIGKAPEVFTLNEDFEVSRKTLYEPAAGLPQEFRKVSEDPIAALNQLERFIGRYSSRILSVNRNPEYDDYRQLPLQIMTIQFVDSDDAVRSLYFADMDYGRLASFVSRTAFPEILEQAYGNKPHSLREEGENVAADIPEADTIRQLIKEKEMDLGWTVTRLLSGKYKVRIHDHDADMTAAFMMSLEFGQIPVALYTYVSARENGIGAESAGFEVLEHAQQFTEVNG</sequence>
<name>A0ABW2NKB2_9BACL</name>
<organism evidence="1 2">
    <name type="scientific">Bhargavaea changchunensis</name>
    <dbReference type="NCBI Taxonomy" id="2134037"/>
    <lineage>
        <taxon>Bacteria</taxon>
        <taxon>Bacillati</taxon>
        <taxon>Bacillota</taxon>
        <taxon>Bacilli</taxon>
        <taxon>Bacillales</taxon>
        <taxon>Caryophanaceae</taxon>
        <taxon>Bhargavaea</taxon>
    </lineage>
</organism>
<accession>A0ABW2NKB2</accession>
<protein>
    <submittedName>
        <fullName evidence="1">Uncharacterized protein</fullName>
    </submittedName>
</protein>
<dbReference type="RefSeq" id="WP_157294725.1">
    <property type="nucleotide sequence ID" value="NZ_JBHTCT010000037.1"/>
</dbReference>
<dbReference type="EMBL" id="JBHTCT010000037">
    <property type="protein sequence ID" value="MFC7366446.1"/>
    <property type="molecule type" value="Genomic_DNA"/>
</dbReference>
<evidence type="ECO:0000313" key="2">
    <source>
        <dbReference type="Proteomes" id="UP001596483"/>
    </source>
</evidence>
<proteinExistence type="predicted"/>
<dbReference type="Proteomes" id="UP001596483">
    <property type="component" value="Unassembled WGS sequence"/>
</dbReference>
<comment type="caution">
    <text evidence="1">The sequence shown here is derived from an EMBL/GenBank/DDBJ whole genome shotgun (WGS) entry which is preliminary data.</text>
</comment>
<gene>
    <name evidence="1" type="ORF">ACFQQH_15060</name>
</gene>